<dbReference type="PANTHER" id="PTHR22642:SF2">
    <property type="entry name" value="PROTEIN LONG AFTER FAR-RED 3"/>
    <property type="match status" value="1"/>
</dbReference>
<dbReference type="GO" id="GO:0016810">
    <property type="term" value="F:hydrolase activity, acting on carbon-nitrogen (but not peptide) bonds"/>
    <property type="evidence" value="ECO:0007669"/>
    <property type="project" value="InterPro"/>
</dbReference>
<organism evidence="2 3">
    <name type="scientific">Subtercola boreus</name>
    <dbReference type="NCBI Taxonomy" id="120213"/>
    <lineage>
        <taxon>Bacteria</taxon>
        <taxon>Bacillati</taxon>
        <taxon>Actinomycetota</taxon>
        <taxon>Actinomycetes</taxon>
        <taxon>Micrococcales</taxon>
        <taxon>Microbacteriaceae</taxon>
        <taxon>Subtercola</taxon>
    </lineage>
</organism>
<evidence type="ECO:0000313" key="2">
    <source>
        <dbReference type="EMBL" id="RFA06921.1"/>
    </source>
</evidence>
<dbReference type="EMBL" id="NBXA01000034">
    <property type="protein sequence ID" value="RFA06921.1"/>
    <property type="molecule type" value="Genomic_DNA"/>
</dbReference>
<dbReference type="RefSeq" id="WP_116284560.1">
    <property type="nucleotide sequence ID" value="NZ_NBXA01000034.1"/>
</dbReference>
<dbReference type="OrthoDB" id="3238066at2"/>
<protein>
    <submittedName>
        <fullName evidence="2">Amidohydrolase</fullName>
    </submittedName>
</protein>
<dbReference type="Proteomes" id="UP000256709">
    <property type="component" value="Unassembled WGS sequence"/>
</dbReference>
<dbReference type="Pfam" id="PF07969">
    <property type="entry name" value="Amidohydro_3"/>
    <property type="match status" value="1"/>
</dbReference>
<dbReference type="Gene3D" id="2.30.40.10">
    <property type="entry name" value="Urease, subunit C, domain 1"/>
    <property type="match status" value="1"/>
</dbReference>
<evidence type="ECO:0000259" key="1">
    <source>
        <dbReference type="Pfam" id="PF07969"/>
    </source>
</evidence>
<keyword evidence="2" id="KW-0378">Hydrolase</keyword>
<accession>A0A3E0VB10</accession>
<proteinExistence type="predicted"/>
<reference evidence="2 3" key="1">
    <citation type="submission" date="2017-04" db="EMBL/GenBank/DDBJ databases">
        <title>Comparative genome analysis of Subtercola boreus.</title>
        <authorList>
            <person name="Cho Y.-J."/>
            <person name="Cho A."/>
            <person name="Kim O.-S."/>
            <person name="Lee J.-I."/>
        </authorList>
    </citation>
    <scope>NUCLEOTIDE SEQUENCE [LARGE SCALE GENOMIC DNA]</scope>
    <source>
        <strain evidence="2 3">P27444</strain>
    </source>
</reference>
<dbReference type="InterPro" id="IPR032466">
    <property type="entry name" value="Metal_Hydrolase"/>
</dbReference>
<dbReference type="InterPro" id="IPR013108">
    <property type="entry name" value="Amidohydro_3"/>
</dbReference>
<gene>
    <name evidence="2" type="ORF">B7R21_17540</name>
</gene>
<name>A0A3E0VB10_9MICO</name>
<dbReference type="PANTHER" id="PTHR22642">
    <property type="entry name" value="IMIDAZOLONEPROPIONASE"/>
    <property type="match status" value="1"/>
</dbReference>
<sequence length="528" mass="57343">MSAVLFYGGTIRLDSTTDTADELLVVDGVVAEAGTHVPAEAVTIDLEGGLLLPAFGDGHVHPLLAGRELAGPQLRDAASVNEIVRRVADWSENSWQPWLIGGSYDATIVDGGLFDARWLDAADRDRPIVLHSWDYHTVWVNTAALEAAGITSATADPASGRIARRPDGSPLGTLIERPAIDLVLGRAPQPRIEDDVESIVWASERLAERGIAWAQEAWTELDQIPAWIAAGRSERLSVDFDLALRADPGLWPGQLGAIVAAARSFDDVEGLTARTIKFFVDGIIETHTAQMLECYHDASHRGIANWPPERLVDAVVECDRAGFDVHLHAIGDAAVRSAIDAAEAIRESLRRGRRLTIAHAQVIDPEDLARLASLDVTICFQPQWAALDDVMAKLTLPRLGAERELQYRIRSALQAGARISFGSDWPVAAPDVISGIQTAVTRQNAEGQPSEGWYPAERISVHHALDAATAGVAYQAGDEKTRGALGAGFRADLVWLDRDIREVAPERITEARVRGTWRRGERTYSAPE</sequence>
<feature type="domain" description="Amidohydrolase 3" evidence="1">
    <location>
        <begin position="43"/>
        <end position="524"/>
    </location>
</feature>
<dbReference type="Gene3D" id="3.20.20.140">
    <property type="entry name" value="Metal-dependent hydrolases"/>
    <property type="match status" value="1"/>
</dbReference>
<dbReference type="AlphaFoldDB" id="A0A3E0VB10"/>
<dbReference type="CDD" id="cd01300">
    <property type="entry name" value="YtcJ_like"/>
    <property type="match status" value="1"/>
</dbReference>
<dbReference type="SUPFAM" id="SSF51556">
    <property type="entry name" value="Metallo-dependent hydrolases"/>
    <property type="match status" value="1"/>
</dbReference>
<dbReference type="InterPro" id="IPR033932">
    <property type="entry name" value="YtcJ-like"/>
</dbReference>
<evidence type="ECO:0000313" key="3">
    <source>
        <dbReference type="Proteomes" id="UP000256709"/>
    </source>
</evidence>
<dbReference type="SUPFAM" id="SSF51338">
    <property type="entry name" value="Composite domain of metallo-dependent hydrolases"/>
    <property type="match status" value="1"/>
</dbReference>
<dbReference type="InterPro" id="IPR011059">
    <property type="entry name" value="Metal-dep_hydrolase_composite"/>
</dbReference>
<comment type="caution">
    <text evidence="2">The sequence shown here is derived from an EMBL/GenBank/DDBJ whole genome shotgun (WGS) entry which is preliminary data.</text>
</comment>
<dbReference type="Gene3D" id="3.10.310.70">
    <property type="match status" value="1"/>
</dbReference>